<evidence type="ECO:0000313" key="3">
    <source>
        <dbReference type="Proteomes" id="UP000008896"/>
    </source>
</evidence>
<reference evidence="2 3" key="2">
    <citation type="journal article" date="2013" name="Nat. Genet.">
        <title>Genomic analysis of smooth tubercle bacilli provides insights into ancestry and pathoadaptation of Mycobacterium tuberculosis.</title>
        <authorList>
            <person name="Supply P."/>
            <person name="Marceau M."/>
            <person name="Mangenot S."/>
            <person name="Roche D."/>
            <person name="Rouanet C."/>
            <person name="Khanna V."/>
            <person name="Majlessi L."/>
            <person name="Criscuolo A."/>
            <person name="Tap J."/>
            <person name="Pawlik A."/>
            <person name="Fiette L."/>
            <person name="Orgeur M."/>
            <person name="Fabre M."/>
            <person name="Parmentier C."/>
            <person name="Frigui W."/>
            <person name="Simeone R."/>
            <person name="Boritsch E.C."/>
            <person name="Debrie A.S."/>
            <person name="Willery E."/>
            <person name="Walker D."/>
            <person name="Quail M.A."/>
            <person name="Ma L."/>
            <person name="Bouchier C."/>
            <person name="Salvignol G."/>
            <person name="Sayes F."/>
            <person name="Cascioferro A."/>
            <person name="Seemann T."/>
            <person name="Barbe V."/>
            <person name="Locht C."/>
            <person name="Gutierrez M.C."/>
            <person name="Leclerc C."/>
            <person name="Bentley S.D."/>
            <person name="Stinear T.P."/>
            <person name="Brisse S."/>
            <person name="Medigue C."/>
            <person name="Parkhill J."/>
            <person name="Cruveiller S."/>
            <person name="Brosch R."/>
        </authorList>
    </citation>
    <scope>NUCLEOTIDE SEQUENCE [LARGE SCALE GENOMIC DNA]</scope>
    <source>
        <strain evidence="2 3">CIPT 140010059</strain>
    </source>
</reference>
<dbReference type="InterPro" id="IPR010982">
    <property type="entry name" value="Lambda_DNA-bd_dom_sf"/>
</dbReference>
<gene>
    <name evidence="2" type="ordered locus">MCAN_10521</name>
</gene>
<evidence type="ECO:0000259" key="1">
    <source>
        <dbReference type="PROSITE" id="PS50943"/>
    </source>
</evidence>
<protein>
    <submittedName>
        <fullName evidence="2">DNA binding protein</fullName>
    </submittedName>
</protein>
<dbReference type="KEGG" id="mce:MCAN_10521"/>
<dbReference type="CDD" id="cd00093">
    <property type="entry name" value="HTH_XRE"/>
    <property type="match status" value="1"/>
</dbReference>
<dbReference type="Gene3D" id="1.10.260.40">
    <property type="entry name" value="lambda repressor-like DNA-binding domains"/>
    <property type="match status" value="1"/>
</dbReference>
<dbReference type="InterPro" id="IPR001387">
    <property type="entry name" value="Cro/C1-type_HTH"/>
</dbReference>
<sequence>MAGKKLELGRTGRVVADNVFRLRDAAGLNYTELSNRLAKYERDIPPLAVRRIEEGNRRVDVDDLVGLALALDVSPSTLLMAKSKTGDDSVAVTGADSGVEARRLWRWLVAKRPLIGDPDGAAVFEFLTRAVPGWLLGGAEDDRYDLVESGVEPYLTRSVRTYGSEEKIRERADGDD</sequence>
<organism evidence="2 3">
    <name type="scientific">Mycobacterium canettii (strain CIPT 140010059)</name>
    <dbReference type="NCBI Taxonomy" id="1048245"/>
    <lineage>
        <taxon>Bacteria</taxon>
        <taxon>Bacillati</taxon>
        <taxon>Actinomycetota</taxon>
        <taxon>Actinomycetes</taxon>
        <taxon>Mycobacteriales</taxon>
        <taxon>Mycobacteriaceae</taxon>
        <taxon>Mycobacterium</taxon>
        <taxon>Mycobacterium tuberculosis complex</taxon>
    </lineage>
</organism>
<dbReference type="SUPFAM" id="SSF47413">
    <property type="entry name" value="lambda repressor-like DNA-binding domains"/>
    <property type="match status" value="1"/>
</dbReference>
<name>A0AB72XIH3_MYCCP</name>
<proteinExistence type="predicted"/>
<dbReference type="GO" id="GO:0003677">
    <property type="term" value="F:DNA binding"/>
    <property type="evidence" value="ECO:0007669"/>
    <property type="project" value="InterPro"/>
</dbReference>
<dbReference type="EMBL" id="HE572590">
    <property type="protein sequence ID" value="CCC43388.1"/>
    <property type="molecule type" value="Genomic_DNA"/>
</dbReference>
<dbReference type="PROSITE" id="PS50943">
    <property type="entry name" value="HTH_CROC1"/>
    <property type="match status" value="1"/>
</dbReference>
<reference evidence="2 3" key="1">
    <citation type="journal article" date="2012" name="PLoS Negl. Trop. Dis.">
        <title>The Genome of Mycobacterium Africanum West African 2 Reveals a Lineage-Specific Locus and Genome Erosion Common to the M. tuberculosis Complex.</title>
        <authorList>
            <person name="Bentley S.D."/>
            <person name="Comas I."/>
            <person name="Bryant J.M."/>
            <person name="Walker D."/>
            <person name="Smith N.H."/>
            <person name="Harris S.R."/>
            <person name="Thurston S."/>
            <person name="Gagneux S."/>
            <person name="Wood J."/>
            <person name="Antonio M."/>
            <person name="Quail M.A."/>
            <person name="Gehre F."/>
            <person name="Adegbola R.A."/>
            <person name="Parkhill J."/>
            <person name="de Jong B.C."/>
        </authorList>
    </citation>
    <scope>NUCLEOTIDE SEQUENCE [LARGE SCALE GENOMIC DNA]</scope>
    <source>
        <strain evidence="2 3">CIPT 140010059</strain>
    </source>
</reference>
<dbReference type="GeneID" id="45427926"/>
<accession>A0AB72XIH3</accession>
<dbReference type="Proteomes" id="UP000008896">
    <property type="component" value="Chromosome"/>
</dbReference>
<dbReference type="RefSeq" id="WP_014000571.1">
    <property type="nucleotide sequence ID" value="NC_015848.1"/>
</dbReference>
<dbReference type="AlphaFoldDB" id="A0AB72XIH3"/>
<evidence type="ECO:0000313" key="2">
    <source>
        <dbReference type="EMBL" id="CCC43388.1"/>
    </source>
</evidence>
<feature type="domain" description="HTH cro/C1-type" evidence="1">
    <location>
        <begin position="48"/>
        <end position="78"/>
    </location>
</feature>